<keyword evidence="2" id="KW-1185">Reference proteome</keyword>
<dbReference type="EMBL" id="ML119716">
    <property type="protein sequence ID" value="RPA78076.1"/>
    <property type="molecule type" value="Genomic_DNA"/>
</dbReference>
<organism evidence="1 2">
    <name type="scientific">Ascobolus immersus RN42</name>
    <dbReference type="NCBI Taxonomy" id="1160509"/>
    <lineage>
        <taxon>Eukaryota</taxon>
        <taxon>Fungi</taxon>
        <taxon>Dikarya</taxon>
        <taxon>Ascomycota</taxon>
        <taxon>Pezizomycotina</taxon>
        <taxon>Pezizomycetes</taxon>
        <taxon>Pezizales</taxon>
        <taxon>Ascobolaceae</taxon>
        <taxon>Ascobolus</taxon>
    </lineage>
</organism>
<evidence type="ECO:0000313" key="2">
    <source>
        <dbReference type="Proteomes" id="UP000275078"/>
    </source>
</evidence>
<reference evidence="1 2" key="1">
    <citation type="journal article" date="2018" name="Nat. Ecol. Evol.">
        <title>Pezizomycetes genomes reveal the molecular basis of ectomycorrhizal truffle lifestyle.</title>
        <authorList>
            <person name="Murat C."/>
            <person name="Payen T."/>
            <person name="Noel B."/>
            <person name="Kuo A."/>
            <person name="Morin E."/>
            <person name="Chen J."/>
            <person name="Kohler A."/>
            <person name="Krizsan K."/>
            <person name="Balestrini R."/>
            <person name="Da Silva C."/>
            <person name="Montanini B."/>
            <person name="Hainaut M."/>
            <person name="Levati E."/>
            <person name="Barry K.W."/>
            <person name="Belfiori B."/>
            <person name="Cichocki N."/>
            <person name="Clum A."/>
            <person name="Dockter R.B."/>
            <person name="Fauchery L."/>
            <person name="Guy J."/>
            <person name="Iotti M."/>
            <person name="Le Tacon F."/>
            <person name="Lindquist E.A."/>
            <person name="Lipzen A."/>
            <person name="Malagnac F."/>
            <person name="Mello A."/>
            <person name="Molinier V."/>
            <person name="Miyauchi S."/>
            <person name="Poulain J."/>
            <person name="Riccioni C."/>
            <person name="Rubini A."/>
            <person name="Sitrit Y."/>
            <person name="Splivallo R."/>
            <person name="Traeger S."/>
            <person name="Wang M."/>
            <person name="Zifcakova L."/>
            <person name="Wipf D."/>
            <person name="Zambonelli A."/>
            <person name="Paolocci F."/>
            <person name="Nowrousian M."/>
            <person name="Ottonello S."/>
            <person name="Baldrian P."/>
            <person name="Spatafora J.W."/>
            <person name="Henrissat B."/>
            <person name="Nagy L.G."/>
            <person name="Aury J.M."/>
            <person name="Wincker P."/>
            <person name="Grigoriev I.V."/>
            <person name="Bonfante P."/>
            <person name="Martin F.M."/>
        </authorList>
    </citation>
    <scope>NUCLEOTIDE SEQUENCE [LARGE SCALE GENOMIC DNA]</scope>
    <source>
        <strain evidence="1 2">RN42</strain>
    </source>
</reference>
<gene>
    <name evidence="1" type="ORF">BJ508DRAFT_309562</name>
</gene>
<protein>
    <submittedName>
        <fullName evidence="1">Uncharacterized protein</fullName>
    </submittedName>
</protein>
<dbReference type="AlphaFoldDB" id="A0A3N4HYA0"/>
<accession>A0A3N4HYA0</accession>
<dbReference type="Proteomes" id="UP000275078">
    <property type="component" value="Unassembled WGS sequence"/>
</dbReference>
<evidence type="ECO:0000313" key="1">
    <source>
        <dbReference type="EMBL" id="RPA78076.1"/>
    </source>
</evidence>
<name>A0A3N4HYA0_ASCIM</name>
<proteinExistence type="predicted"/>
<sequence length="104" mass="12430">MPFDYQICFTQSRTDLDELHLAFHRRLYLLDIPYISSGPEAWKYAFDANQLGENCMWVRLMGTGWENDVRLLDVPDVTSITQKKRPLPKIDFFDSPWDPLNYWR</sequence>